<dbReference type="Proteomes" id="UP000813385">
    <property type="component" value="Unassembled WGS sequence"/>
</dbReference>
<feature type="transmembrane region" description="Helical" evidence="6">
    <location>
        <begin position="137"/>
        <end position="160"/>
    </location>
</feature>
<feature type="domain" description="Major facilitator superfamily (MFS) profile" evidence="7">
    <location>
        <begin position="330"/>
        <end position="512"/>
    </location>
</feature>
<keyword evidence="4 6" id="KW-0472">Membrane</keyword>
<dbReference type="AlphaFoldDB" id="A0A8K0TT98"/>
<dbReference type="InterPro" id="IPR036259">
    <property type="entry name" value="MFS_trans_sf"/>
</dbReference>
<evidence type="ECO:0000256" key="4">
    <source>
        <dbReference type="ARBA" id="ARBA00023136"/>
    </source>
</evidence>
<feature type="transmembrane region" description="Helical" evidence="6">
    <location>
        <begin position="330"/>
        <end position="354"/>
    </location>
</feature>
<dbReference type="SUPFAM" id="SSF103473">
    <property type="entry name" value="MFS general substrate transporter"/>
    <property type="match status" value="1"/>
</dbReference>
<organism evidence="8 9">
    <name type="scientific">Plectosphaerella cucumerina</name>
    <dbReference type="NCBI Taxonomy" id="40658"/>
    <lineage>
        <taxon>Eukaryota</taxon>
        <taxon>Fungi</taxon>
        <taxon>Dikarya</taxon>
        <taxon>Ascomycota</taxon>
        <taxon>Pezizomycotina</taxon>
        <taxon>Sordariomycetes</taxon>
        <taxon>Hypocreomycetidae</taxon>
        <taxon>Glomerellales</taxon>
        <taxon>Plectosphaerellaceae</taxon>
        <taxon>Plectosphaerella</taxon>
    </lineage>
</organism>
<accession>A0A8K0TT98</accession>
<feature type="transmembrane region" description="Helical" evidence="6">
    <location>
        <begin position="195"/>
        <end position="217"/>
    </location>
</feature>
<dbReference type="PANTHER" id="PTHR23514:SF6">
    <property type="entry name" value="MAJOR FACILITATOR SUPERFAMILY (MFS) PROFILE DOMAIN-CONTAINING PROTEIN"/>
    <property type="match status" value="1"/>
</dbReference>
<evidence type="ECO:0000256" key="6">
    <source>
        <dbReference type="SAM" id="Phobius"/>
    </source>
</evidence>
<feature type="transmembrane region" description="Helical" evidence="6">
    <location>
        <begin position="484"/>
        <end position="504"/>
    </location>
</feature>
<sequence>MDAAMFKSFVHVEASPSSAPETSHHPPLPPQKAVSRIYPGAPHRPDSIELHRLPASSRPSTPPAASDDDLEMSRPASPAPGDGGNGTDAHAEPLQSMWDPYMNRWRLLAACLMNLANGLHDSSPGALIPYMERYYDIGYAVVSLIFVGQAVGFVFAALFMDALRARLSRAHLQVVGQLFMVSAYLPLVIGAPFPAIVVSFFLLGFGMSINLAMNNIFCGSLQSATTALGFLHGSYGVGGTIGPIIATAVATTTGADFWYRYYFLTLGLAIFNLVFAWWALAGFERDNAIFSASADGDNTSLRPQMSTTTTVPSTSSLFLSMFHALRKRMVLLGALFIFAYQGAEVSISGWVISFLIATRDVGNPEAVGYVTAGFWAGITTGRFALSNPAQRIGERRFVYIVTAGAACFQLLVWWVPNIIGGAVSLAIVGLLLGPIYPCAAAVFMRGMSRADRGTGMVVISAFGSSGGAVAPFTTGLLAQASGTWVLHPIALALFACMGVCWFTLPSAPKRRE</sequence>
<dbReference type="OrthoDB" id="413079at2759"/>
<dbReference type="InterPro" id="IPR020846">
    <property type="entry name" value="MFS_dom"/>
</dbReference>
<evidence type="ECO:0000313" key="8">
    <source>
        <dbReference type="EMBL" id="KAH7369264.1"/>
    </source>
</evidence>
<proteinExistence type="predicted"/>
<evidence type="ECO:0000256" key="5">
    <source>
        <dbReference type="SAM" id="MobiDB-lite"/>
    </source>
</evidence>
<keyword evidence="9" id="KW-1185">Reference proteome</keyword>
<gene>
    <name evidence="8" type="ORF">B0T11DRAFT_72099</name>
</gene>
<feature type="compositionally biased region" description="Low complexity" evidence="5">
    <location>
        <begin position="54"/>
        <end position="65"/>
    </location>
</feature>
<dbReference type="EMBL" id="JAGPXD010000002">
    <property type="protein sequence ID" value="KAH7369264.1"/>
    <property type="molecule type" value="Genomic_DNA"/>
</dbReference>
<keyword evidence="2 6" id="KW-0812">Transmembrane</keyword>
<comment type="subcellular location">
    <subcellularLocation>
        <location evidence="1">Membrane</location>
        <topology evidence="1">Multi-pass membrane protein</topology>
    </subcellularLocation>
</comment>
<dbReference type="Pfam" id="PF07690">
    <property type="entry name" value="MFS_1"/>
    <property type="match status" value="1"/>
</dbReference>
<evidence type="ECO:0000259" key="7">
    <source>
        <dbReference type="PROSITE" id="PS50850"/>
    </source>
</evidence>
<dbReference type="FunFam" id="1.20.1250.20:FF:000308">
    <property type="entry name" value="MFS efflux transporter"/>
    <property type="match status" value="1"/>
</dbReference>
<feature type="compositionally biased region" description="Basic and acidic residues" evidence="5">
    <location>
        <begin position="43"/>
        <end position="52"/>
    </location>
</feature>
<feature type="transmembrane region" description="Helical" evidence="6">
    <location>
        <begin position="261"/>
        <end position="280"/>
    </location>
</feature>
<feature type="transmembrane region" description="Helical" evidence="6">
    <location>
        <begin position="456"/>
        <end position="478"/>
    </location>
</feature>
<feature type="transmembrane region" description="Helical" evidence="6">
    <location>
        <begin position="397"/>
        <end position="416"/>
    </location>
</feature>
<dbReference type="InterPro" id="IPR051788">
    <property type="entry name" value="MFS_Transporter"/>
</dbReference>
<name>A0A8K0TT98_9PEZI</name>
<dbReference type="InterPro" id="IPR011701">
    <property type="entry name" value="MFS"/>
</dbReference>
<feature type="transmembrane region" description="Helical" evidence="6">
    <location>
        <begin position="422"/>
        <end position="444"/>
    </location>
</feature>
<evidence type="ECO:0000256" key="2">
    <source>
        <dbReference type="ARBA" id="ARBA00022692"/>
    </source>
</evidence>
<evidence type="ECO:0000256" key="1">
    <source>
        <dbReference type="ARBA" id="ARBA00004141"/>
    </source>
</evidence>
<keyword evidence="3 6" id="KW-1133">Transmembrane helix</keyword>
<evidence type="ECO:0000256" key="3">
    <source>
        <dbReference type="ARBA" id="ARBA00022989"/>
    </source>
</evidence>
<feature type="region of interest" description="Disordered" evidence="5">
    <location>
        <begin position="1"/>
        <end position="92"/>
    </location>
</feature>
<dbReference type="FunFam" id="1.20.1250.20:FF:000286">
    <property type="entry name" value="MFS efflux transporter"/>
    <property type="match status" value="1"/>
</dbReference>
<dbReference type="PROSITE" id="PS50850">
    <property type="entry name" value="MFS"/>
    <property type="match status" value="1"/>
</dbReference>
<comment type="caution">
    <text evidence="8">The sequence shown here is derived from an EMBL/GenBank/DDBJ whole genome shotgun (WGS) entry which is preliminary data.</text>
</comment>
<evidence type="ECO:0000313" key="9">
    <source>
        <dbReference type="Proteomes" id="UP000813385"/>
    </source>
</evidence>
<feature type="transmembrane region" description="Helical" evidence="6">
    <location>
        <begin position="366"/>
        <end position="385"/>
    </location>
</feature>
<dbReference type="GO" id="GO:0016020">
    <property type="term" value="C:membrane"/>
    <property type="evidence" value="ECO:0007669"/>
    <property type="project" value="UniProtKB-SubCell"/>
</dbReference>
<reference evidence="8" key="1">
    <citation type="journal article" date="2021" name="Nat. Commun.">
        <title>Genetic determinants of endophytism in the Arabidopsis root mycobiome.</title>
        <authorList>
            <person name="Mesny F."/>
            <person name="Miyauchi S."/>
            <person name="Thiergart T."/>
            <person name="Pickel B."/>
            <person name="Atanasova L."/>
            <person name="Karlsson M."/>
            <person name="Huettel B."/>
            <person name="Barry K.W."/>
            <person name="Haridas S."/>
            <person name="Chen C."/>
            <person name="Bauer D."/>
            <person name="Andreopoulos W."/>
            <person name="Pangilinan J."/>
            <person name="LaButti K."/>
            <person name="Riley R."/>
            <person name="Lipzen A."/>
            <person name="Clum A."/>
            <person name="Drula E."/>
            <person name="Henrissat B."/>
            <person name="Kohler A."/>
            <person name="Grigoriev I.V."/>
            <person name="Martin F.M."/>
            <person name="Hacquard S."/>
        </authorList>
    </citation>
    <scope>NUCLEOTIDE SEQUENCE</scope>
    <source>
        <strain evidence="8">MPI-CAGE-AT-0016</strain>
    </source>
</reference>
<dbReference type="PANTHER" id="PTHR23514">
    <property type="entry name" value="BYPASS OF STOP CODON PROTEIN 6"/>
    <property type="match status" value="1"/>
</dbReference>
<feature type="transmembrane region" description="Helical" evidence="6">
    <location>
        <begin position="229"/>
        <end position="249"/>
    </location>
</feature>
<dbReference type="GO" id="GO:0022857">
    <property type="term" value="F:transmembrane transporter activity"/>
    <property type="evidence" value="ECO:0007669"/>
    <property type="project" value="InterPro"/>
</dbReference>
<protein>
    <submittedName>
        <fullName evidence="8">Major facilitator superfamily domain-containing protein</fullName>
    </submittedName>
</protein>
<dbReference type="Gene3D" id="1.20.1250.20">
    <property type="entry name" value="MFS general substrate transporter like domains"/>
    <property type="match status" value="2"/>
</dbReference>